<feature type="transmembrane region" description="Helical" evidence="2">
    <location>
        <begin position="158"/>
        <end position="176"/>
    </location>
</feature>
<feature type="compositionally biased region" description="Polar residues" evidence="1">
    <location>
        <begin position="265"/>
        <end position="275"/>
    </location>
</feature>
<dbReference type="RefSeq" id="XP_067550511.1">
    <property type="nucleotide sequence ID" value="XM_067693964.1"/>
</dbReference>
<keyword evidence="2" id="KW-1133">Transmembrane helix</keyword>
<dbReference type="EMBL" id="JAEOAQ010000001">
    <property type="protein sequence ID" value="KAG5421395.1"/>
    <property type="molecule type" value="Genomic_DNA"/>
</dbReference>
<proteinExistence type="predicted"/>
<evidence type="ECO:0000256" key="2">
    <source>
        <dbReference type="SAM" id="Phobius"/>
    </source>
</evidence>
<organism evidence="3 4">
    <name type="scientific">Candida metapsilosis</name>
    <dbReference type="NCBI Taxonomy" id="273372"/>
    <lineage>
        <taxon>Eukaryota</taxon>
        <taxon>Fungi</taxon>
        <taxon>Dikarya</taxon>
        <taxon>Ascomycota</taxon>
        <taxon>Saccharomycotina</taxon>
        <taxon>Pichiomycetes</taxon>
        <taxon>Debaryomycetaceae</taxon>
        <taxon>Candida/Lodderomyces clade</taxon>
        <taxon>Candida</taxon>
    </lineage>
</organism>
<dbReference type="GeneID" id="93649114"/>
<feature type="compositionally biased region" description="Polar residues" evidence="1">
    <location>
        <begin position="318"/>
        <end position="328"/>
    </location>
</feature>
<dbReference type="Proteomes" id="UP000669133">
    <property type="component" value="Unassembled WGS sequence"/>
</dbReference>
<keyword evidence="2" id="KW-0812">Transmembrane</keyword>
<feature type="transmembrane region" description="Helical" evidence="2">
    <location>
        <begin position="188"/>
        <end position="211"/>
    </location>
</feature>
<name>A0A8H7ZK52_9ASCO</name>
<protein>
    <submittedName>
        <fullName evidence="3">Uncharacterized protein</fullName>
    </submittedName>
</protein>
<reference evidence="3 4" key="1">
    <citation type="submission" date="2020-12" db="EMBL/GenBank/DDBJ databases">
        <title>Effect of drift, selection, and recombination on the evolution of hybrid genomes in Candida yeast pathogens.</title>
        <authorList>
            <person name="Mixao V."/>
            <person name="Ksiezopolska E."/>
            <person name="Saus E."/>
            <person name="Boekhout T."/>
            <person name="Gacser A."/>
            <person name="Gabaldon T."/>
        </authorList>
    </citation>
    <scope>NUCLEOTIDE SEQUENCE [LARGE SCALE GENOMIC DNA]</scope>
    <source>
        <strain evidence="3 4">BP57</strain>
    </source>
</reference>
<feature type="region of interest" description="Disordered" evidence="1">
    <location>
        <begin position="70"/>
        <end position="89"/>
    </location>
</feature>
<accession>A0A8H7ZK52</accession>
<evidence type="ECO:0000313" key="4">
    <source>
        <dbReference type="Proteomes" id="UP000669133"/>
    </source>
</evidence>
<feature type="compositionally biased region" description="Basic and acidic residues" evidence="1">
    <location>
        <begin position="99"/>
        <end position="109"/>
    </location>
</feature>
<evidence type="ECO:0000256" key="1">
    <source>
        <dbReference type="SAM" id="MobiDB-lite"/>
    </source>
</evidence>
<feature type="region of interest" description="Disordered" evidence="1">
    <location>
        <begin position="246"/>
        <end position="292"/>
    </location>
</feature>
<sequence>MATSTATSSKKKLVYKQDLDGVFRLKKVDDSASDNSSIDTHEYPSRKQKADDYFNELVDCSYTIDGESATPTGVQSSFARPRSHTTSNEIMTQLGNGKQTEKPHFDKARANSSPTTTTTHSYTSETSTSYSGNQSSRSKQLAKGMSLLKRDSREFKSLHVPSFALGVIVTALVATFKEQLARFTVGLVISGVAVMLLLVCGIATAIHLGLIKQEDIKVLGMFGTFLQESPDSSDVSSNGYRKRDDVSDIIQHYTGDNGRRKSRESLTPSLGSGDTHSPKMKHRKSNINVRPYMFDRATAESSRLSLEDQIPHHQVKQNYTLGNSNSPRHTPDSHDPLRSSPSLNRINTDSKQPPKNRRKSSSPPYPVHTPRRPRFDSVETATSTKKLPVLPSDELPFINEVKLIDSLEQSPYQRCENDHVSSMPLNNYFDRRGSSSPERQHSILGTTANYEKFIANVGH</sequence>
<feature type="compositionally biased region" description="Polar residues" evidence="1">
    <location>
        <begin position="339"/>
        <end position="349"/>
    </location>
</feature>
<gene>
    <name evidence="3" type="ORF">I9W82_000485</name>
</gene>
<feature type="region of interest" description="Disordered" evidence="1">
    <location>
        <begin position="318"/>
        <end position="383"/>
    </location>
</feature>
<feature type="compositionally biased region" description="Low complexity" evidence="1">
    <location>
        <begin position="112"/>
        <end position="131"/>
    </location>
</feature>
<comment type="caution">
    <text evidence="3">The sequence shown here is derived from an EMBL/GenBank/DDBJ whole genome shotgun (WGS) entry which is preliminary data.</text>
</comment>
<dbReference type="AlphaFoldDB" id="A0A8H7ZK52"/>
<keyword evidence="2" id="KW-0472">Membrane</keyword>
<dbReference type="OrthoDB" id="4022827at2759"/>
<evidence type="ECO:0000313" key="3">
    <source>
        <dbReference type="EMBL" id="KAG5421395.1"/>
    </source>
</evidence>
<feature type="region of interest" description="Disordered" evidence="1">
    <location>
        <begin position="94"/>
        <end position="138"/>
    </location>
</feature>
<keyword evidence="4" id="KW-1185">Reference proteome</keyword>